<feature type="transmembrane region" description="Helical" evidence="7">
    <location>
        <begin position="209"/>
        <end position="227"/>
    </location>
</feature>
<keyword evidence="5 7" id="KW-1133">Transmembrane helix</keyword>
<dbReference type="CDD" id="cd06261">
    <property type="entry name" value="TM_PBP2"/>
    <property type="match status" value="1"/>
</dbReference>
<feature type="transmembrane region" description="Helical" evidence="7">
    <location>
        <begin position="239"/>
        <end position="260"/>
    </location>
</feature>
<keyword evidence="3" id="KW-1003">Cell membrane</keyword>
<dbReference type="InterPro" id="IPR035906">
    <property type="entry name" value="MetI-like_sf"/>
</dbReference>
<keyword evidence="4 7" id="KW-0812">Transmembrane</keyword>
<feature type="transmembrane region" description="Helical" evidence="7">
    <location>
        <begin position="125"/>
        <end position="150"/>
    </location>
</feature>
<dbReference type="NCBIfam" id="TIGR01097">
    <property type="entry name" value="PhnE"/>
    <property type="match status" value="1"/>
</dbReference>
<sequence length="265" mass="29341">MEVMKKLPHQSWGQKYHVKTVSVTVVIIGLVILSAKVAGVDVAMFFTNLDQFTDLLVRMSHPDWSYIAIIWQPILETIQMAVMGTTIGTLFAIPFSFLAASNIVKNSWAHGLIRFFLDLVRTLPDLLLAAIFVAIFGIGSTAGVVTLAIFSFGMVSKLFYEVIETIDEGPIEALESVGARKLQIIHFAVVPQVMNQFISYFLYTLEINVRASTVLGYLGAGGIGVYLQRSLNEFNYSQTAVIILMTLAVVIVINGISNYLRERLI</sequence>
<evidence type="ECO:0000256" key="1">
    <source>
        <dbReference type="ARBA" id="ARBA00004651"/>
    </source>
</evidence>
<dbReference type="AlphaFoldDB" id="A0A0R2D1D8"/>
<keyword evidence="6 7" id="KW-0472">Membrane</keyword>
<feature type="domain" description="ABC transmembrane type-1" evidence="8">
    <location>
        <begin position="74"/>
        <end position="257"/>
    </location>
</feature>
<dbReference type="SUPFAM" id="SSF161098">
    <property type="entry name" value="MetI-like"/>
    <property type="match status" value="1"/>
</dbReference>
<evidence type="ECO:0000313" key="9">
    <source>
        <dbReference type="EMBL" id="KRM94235.1"/>
    </source>
</evidence>
<dbReference type="InterPro" id="IPR005769">
    <property type="entry name" value="PhnE/PtxC"/>
</dbReference>
<evidence type="ECO:0000313" key="10">
    <source>
        <dbReference type="Proteomes" id="UP000051256"/>
    </source>
</evidence>
<evidence type="ECO:0000259" key="8">
    <source>
        <dbReference type="PROSITE" id="PS50928"/>
    </source>
</evidence>
<feature type="transmembrane region" description="Helical" evidence="7">
    <location>
        <begin position="21"/>
        <end position="46"/>
    </location>
</feature>
<dbReference type="GO" id="GO:0005886">
    <property type="term" value="C:plasma membrane"/>
    <property type="evidence" value="ECO:0007669"/>
    <property type="project" value="UniProtKB-SubCell"/>
</dbReference>
<name>A0A0R2D1D8_9LACO</name>
<gene>
    <name evidence="9" type="ORF">FC56_GL001187</name>
</gene>
<reference evidence="9 10" key="1">
    <citation type="journal article" date="2015" name="Genome Announc.">
        <title>Expanding the biotechnology potential of lactobacilli through comparative genomics of 213 strains and associated genera.</title>
        <authorList>
            <person name="Sun Z."/>
            <person name="Harris H.M."/>
            <person name="McCann A."/>
            <person name="Guo C."/>
            <person name="Argimon S."/>
            <person name="Zhang W."/>
            <person name="Yang X."/>
            <person name="Jeffery I.B."/>
            <person name="Cooney J.C."/>
            <person name="Kagawa T.F."/>
            <person name="Liu W."/>
            <person name="Song Y."/>
            <person name="Salvetti E."/>
            <person name="Wrobel A."/>
            <person name="Rasinkangas P."/>
            <person name="Parkhill J."/>
            <person name="Rea M.C."/>
            <person name="O'Sullivan O."/>
            <person name="Ritari J."/>
            <person name="Douillard F.P."/>
            <person name="Paul Ross R."/>
            <person name="Yang R."/>
            <person name="Briner A.E."/>
            <person name="Felis G.E."/>
            <person name="de Vos W.M."/>
            <person name="Barrangou R."/>
            <person name="Klaenhammer T.R."/>
            <person name="Caufield P.W."/>
            <person name="Cui Y."/>
            <person name="Zhang H."/>
            <person name="O'Toole P.W."/>
        </authorList>
    </citation>
    <scope>NUCLEOTIDE SEQUENCE [LARGE SCALE GENOMIC DNA]</scope>
    <source>
        <strain evidence="9 10">DSM 24302</strain>
    </source>
</reference>
<proteinExistence type="inferred from homology"/>
<evidence type="ECO:0000256" key="5">
    <source>
        <dbReference type="ARBA" id="ARBA00022989"/>
    </source>
</evidence>
<keyword evidence="10" id="KW-1185">Reference proteome</keyword>
<evidence type="ECO:0000256" key="6">
    <source>
        <dbReference type="ARBA" id="ARBA00023136"/>
    </source>
</evidence>
<dbReference type="InterPro" id="IPR000515">
    <property type="entry name" value="MetI-like"/>
</dbReference>
<dbReference type="Pfam" id="PF00528">
    <property type="entry name" value="BPD_transp_1"/>
    <property type="match status" value="1"/>
</dbReference>
<dbReference type="PANTHER" id="PTHR30043">
    <property type="entry name" value="PHOSPHONATES TRANSPORT SYSTEM PERMEASE PROTEIN"/>
    <property type="match status" value="1"/>
</dbReference>
<comment type="subcellular location">
    <subcellularLocation>
        <location evidence="1 7">Cell membrane</location>
        <topology evidence="1 7">Multi-pass membrane protein</topology>
    </subcellularLocation>
</comment>
<comment type="similarity">
    <text evidence="7">Belongs to the binding-protein-dependent transport system permease family.</text>
</comment>
<comment type="caution">
    <text evidence="9">The sequence shown here is derived from an EMBL/GenBank/DDBJ whole genome shotgun (WGS) entry which is preliminary data.</text>
</comment>
<keyword evidence="2 7" id="KW-0813">Transport</keyword>
<evidence type="ECO:0000256" key="2">
    <source>
        <dbReference type="ARBA" id="ARBA00022448"/>
    </source>
</evidence>
<dbReference type="EMBL" id="AYZR01000004">
    <property type="protein sequence ID" value="KRM94235.1"/>
    <property type="molecule type" value="Genomic_DNA"/>
</dbReference>
<dbReference type="STRING" id="1423802.FC56_GL001187"/>
<accession>A0A0R2D1D8</accession>
<dbReference type="Proteomes" id="UP000051256">
    <property type="component" value="Unassembled WGS sequence"/>
</dbReference>
<dbReference type="GO" id="GO:0015416">
    <property type="term" value="F:ABC-type phosphonate transporter activity"/>
    <property type="evidence" value="ECO:0007669"/>
    <property type="project" value="InterPro"/>
</dbReference>
<evidence type="ECO:0000256" key="3">
    <source>
        <dbReference type="ARBA" id="ARBA00022475"/>
    </source>
</evidence>
<feature type="transmembrane region" description="Helical" evidence="7">
    <location>
        <begin position="184"/>
        <end position="202"/>
    </location>
</feature>
<organism evidence="9 10">
    <name type="scientific">Lentilactobacillus senioris DSM 24302 = JCM 17472</name>
    <dbReference type="NCBI Taxonomy" id="1423802"/>
    <lineage>
        <taxon>Bacteria</taxon>
        <taxon>Bacillati</taxon>
        <taxon>Bacillota</taxon>
        <taxon>Bacilli</taxon>
        <taxon>Lactobacillales</taxon>
        <taxon>Lactobacillaceae</taxon>
        <taxon>Lentilactobacillus</taxon>
    </lineage>
</organism>
<dbReference type="PANTHER" id="PTHR30043:SF1">
    <property type="entry name" value="ABC TRANSPORT SYSTEM PERMEASE PROTEIN P69"/>
    <property type="match status" value="1"/>
</dbReference>
<feature type="transmembrane region" description="Helical" evidence="7">
    <location>
        <begin position="81"/>
        <end position="104"/>
    </location>
</feature>
<dbReference type="PATRIC" id="fig|1423802.4.peg.1203"/>
<evidence type="ECO:0000256" key="7">
    <source>
        <dbReference type="RuleBase" id="RU363032"/>
    </source>
</evidence>
<dbReference type="PROSITE" id="PS50928">
    <property type="entry name" value="ABC_TM1"/>
    <property type="match status" value="1"/>
</dbReference>
<protein>
    <submittedName>
        <fullName evidence="9">ABC-type phosphate phosphonate transport system, permease component</fullName>
    </submittedName>
</protein>
<dbReference type="Gene3D" id="1.10.3720.10">
    <property type="entry name" value="MetI-like"/>
    <property type="match status" value="1"/>
</dbReference>
<evidence type="ECO:0000256" key="4">
    <source>
        <dbReference type="ARBA" id="ARBA00022692"/>
    </source>
</evidence>